<proteinExistence type="inferred from homology"/>
<dbReference type="PANTHER" id="PTHR11802">
    <property type="entry name" value="SERINE PROTEASE FAMILY S10 SERINE CARBOXYPEPTIDASE"/>
    <property type="match status" value="1"/>
</dbReference>
<feature type="chain" id="PRO_5044531733" description="Carboxypeptidase" evidence="7">
    <location>
        <begin position="19"/>
        <end position="456"/>
    </location>
</feature>
<dbReference type="InterPro" id="IPR018202">
    <property type="entry name" value="Ser_caboxypep_ser_AS"/>
</dbReference>
<dbReference type="EMBL" id="JBDJPC010000001">
    <property type="protein sequence ID" value="KAL1517757.1"/>
    <property type="molecule type" value="Genomic_DNA"/>
</dbReference>
<evidence type="ECO:0000256" key="3">
    <source>
        <dbReference type="ARBA" id="ARBA00022670"/>
    </source>
</evidence>
<dbReference type="AlphaFoldDB" id="A0ABD1FFC6"/>
<dbReference type="GO" id="GO:0006508">
    <property type="term" value="P:proteolysis"/>
    <property type="evidence" value="ECO:0007669"/>
    <property type="project" value="UniProtKB-KW"/>
</dbReference>
<dbReference type="Proteomes" id="UP001566132">
    <property type="component" value="Unassembled WGS sequence"/>
</dbReference>
<keyword evidence="5 7" id="KW-0378">Hydrolase</keyword>
<evidence type="ECO:0000256" key="5">
    <source>
        <dbReference type="ARBA" id="ARBA00022801"/>
    </source>
</evidence>
<keyword evidence="4 7" id="KW-0732">Signal</keyword>
<keyword evidence="6" id="KW-0325">Glycoprotein</keyword>
<dbReference type="InterPro" id="IPR029058">
    <property type="entry name" value="AB_hydrolase_fold"/>
</dbReference>
<evidence type="ECO:0000256" key="6">
    <source>
        <dbReference type="ARBA" id="ARBA00023180"/>
    </source>
</evidence>
<dbReference type="PANTHER" id="PTHR11802:SF472">
    <property type="entry name" value="SERINE CARBOXYPEPTIDASE CPVL-RELATED"/>
    <property type="match status" value="1"/>
</dbReference>
<evidence type="ECO:0000313" key="8">
    <source>
        <dbReference type="EMBL" id="KAL1517757.1"/>
    </source>
</evidence>
<dbReference type="PROSITE" id="PS00131">
    <property type="entry name" value="CARBOXYPEPT_SER_SER"/>
    <property type="match status" value="1"/>
</dbReference>
<dbReference type="SUPFAM" id="SSF53474">
    <property type="entry name" value="alpha/beta-Hydrolases"/>
    <property type="match status" value="1"/>
</dbReference>
<dbReference type="InterPro" id="IPR001563">
    <property type="entry name" value="Peptidase_S10"/>
</dbReference>
<keyword evidence="2 7" id="KW-0121">Carboxypeptidase</keyword>
<dbReference type="PRINTS" id="PR00724">
    <property type="entry name" value="CRBOXYPTASEC"/>
</dbReference>
<dbReference type="EC" id="3.4.16.-" evidence="7"/>
<gene>
    <name evidence="8" type="ORF">ABEB36_001483</name>
</gene>
<keyword evidence="9" id="KW-1185">Reference proteome</keyword>
<evidence type="ECO:0000256" key="1">
    <source>
        <dbReference type="ARBA" id="ARBA00009431"/>
    </source>
</evidence>
<evidence type="ECO:0000256" key="2">
    <source>
        <dbReference type="ARBA" id="ARBA00022645"/>
    </source>
</evidence>
<protein>
    <recommendedName>
        <fullName evidence="7">Carboxypeptidase</fullName>
        <ecNumber evidence="7">3.4.16.-</ecNumber>
    </recommendedName>
</protein>
<evidence type="ECO:0000313" key="9">
    <source>
        <dbReference type="Proteomes" id="UP001566132"/>
    </source>
</evidence>
<evidence type="ECO:0000256" key="7">
    <source>
        <dbReference type="RuleBase" id="RU361156"/>
    </source>
</evidence>
<accession>A0ABD1FFC6</accession>
<reference evidence="8 9" key="1">
    <citation type="submission" date="2024-05" db="EMBL/GenBank/DDBJ databases">
        <title>Genetic variation in Jamaican populations of the coffee berry borer (Hypothenemus hampei).</title>
        <authorList>
            <person name="Errbii M."/>
            <person name="Myrie A."/>
        </authorList>
    </citation>
    <scope>NUCLEOTIDE SEQUENCE [LARGE SCALE GENOMIC DNA]</scope>
    <source>
        <strain evidence="8">JA-Hopewell-2020-01-JO</strain>
        <tissue evidence="8">Whole body</tissue>
    </source>
</reference>
<dbReference type="Gene3D" id="3.40.50.1820">
    <property type="entry name" value="alpha/beta hydrolase"/>
    <property type="match status" value="1"/>
</dbReference>
<organism evidence="8 9">
    <name type="scientific">Hypothenemus hampei</name>
    <name type="common">Coffee berry borer</name>
    <dbReference type="NCBI Taxonomy" id="57062"/>
    <lineage>
        <taxon>Eukaryota</taxon>
        <taxon>Metazoa</taxon>
        <taxon>Ecdysozoa</taxon>
        <taxon>Arthropoda</taxon>
        <taxon>Hexapoda</taxon>
        <taxon>Insecta</taxon>
        <taxon>Pterygota</taxon>
        <taxon>Neoptera</taxon>
        <taxon>Endopterygota</taxon>
        <taxon>Coleoptera</taxon>
        <taxon>Polyphaga</taxon>
        <taxon>Cucujiformia</taxon>
        <taxon>Curculionidae</taxon>
        <taxon>Scolytinae</taxon>
        <taxon>Hypothenemus</taxon>
    </lineage>
</organism>
<keyword evidence="3 7" id="KW-0645">Protease</keyword>
<dbReference type="Pfam" id="PF00450">
    <property type="entry name" value="Peptidase_S10"/>
    <property type="match status" value="1"/>
</dbReference>
<comment type="similarity">
    <text evidence="1 7">Belongs to the peptidase S10 family.</text>
</comment>
<dbReference type="GO" id="GO:0004185">
    <property type="term" value="F:serine-type carboxypeptidase activity"/>
    <property type="evidence" value="ECO:0007669"/>
    <property type="project" value="UniProtKB-UniRule"/>
</dbReference>
<evidence type="ECO:0000256" key="4">
    <source>
        <dbReference type="ARBA" id="ARBA00022729"/>
    </source>
</evidence>
<sequence>MKLIGVLIVIAFSAQVESFTAFSKLYKDHGKLLKAPLDADVGDPLILTTYLKDGQIEEGRQAALVQNEIFQDVESYSGYFTVDAAFDSNIFFWFFPSTGNVSTDPVVLWLNGGPGATSMNGLFDENGPFIVNSDGSVSLREYSWHNNHSVIFIDQPVGTGFSFTNGGEAQNETKVGEDMYSALLQFFQLFPELQTNPFYISGESYAGKYLPAIGYTILHKNPTAGQKLNLQGVLLGDGWVDPIHQLGYGPFLYEVGLVSAEIRDKINYYEDLAVKAINASNWDDANVQSGLQMYLINHHTGVNIYNYLYDYPSDSAWVNFLNTEEVRKAIHVGNTQFGDKGAASALEEDVPHSIAPWMEEVLDNYRVIVYTGQVDIICGYPMTLDYLTKLSFNGADAYKEASRNFWYVDKELAGYVRTGGNLVELLVRNAGHLLPMDQPKWAFDMLYRFTRNQTFS</sequence>
<name>A0ABD1FFC6_HYPHA</name>
<comment type="caution">
    <text evidence="8">The sequence shown here is derived from an EMBL/GenBank/DDBJ whole genome shotgun (WGS) entry which is preliminary data.</text>
</comment>
<feature type="signal peptide" evidence="7">
    <location>
        <begin position="1"/>
        <end position="18"/>
    </location>
</feature>